<proteinExistence type="predicted"/>
<reference evidence="2" key="1">
    <citation type="journal article" date="2020" name="bioRxiv">
        <title>A rank-normalized archaeal taxonomy based on genome phylogeny resolves widespread incomplete and uneven classifications.</title>
        <authorList>
            <person name="Rinke C."/>
            <person name="Chuvochina M."/>
            <person name="Mussig A.J."/>
            <person name="Chaumeil P.-A."/>
            <person name="Waite D.W."/>
            <person name="Whitman W.B."/>
            <person name="Parks D.H."/>
            <person name="Hugenholtz P."/>
        </authorList>
    </citation>
    <scope>NUCLEOTIDE SEQUENCE</scope>
    <source>
        <strain evidence="2">UBA8834</strain>
    </source>
</reference>
<sequence length="97" mass="11085">MILEVAEQGASLQIKEAKRVAFVKIYIPRGLFLKYNIEGKELVEIPWYDLERVLKRSKGSDILILKKENKSVLEVTFEGAAIRTFKLPLLSPQKAPE</sequence>
<dbReference type="Proteomes" id="UP000617544">
    <property type="component" value="Unassembled WGS sequence"/>
</dbReference>
<dbReference type="AlphaFoldDB" id="A0A832T5T5"/>
<protein>
    <recommendedName>
        <fullName evidence="1">Proliferating cell nuclear antigen PCNA N-terminal domain-containing protein</fullName>
    </recommendedName>
</protein>
<gene>
    <name evidence="2" type="ORF">HA331_04185</name>
</gene>
<dbReference type="GeneID" id="1444367"/>
<feature type="domain" description="Proliferating cell nuclear antigen PCNA N-terminal" evidence="1">
    <location>
        <begin position="4"/>
        <end position="78"/>
    </location>
</feature>
<evidence type="ECO:0000313" key="2">
    <source>
        <dbReference type="EMBL" id="HII60946.1"/>
    </source>
</evidence>
<dbReference type="InterPro" id="IPR022648">
    <property type="entry name" value="Pr_cel_nuc_antig_N"/>
</dbReference>
<dbReference type="Gene3D" id="3.70.10.10">
    <property type="match status" value="1"/>
</dbReference>
<dbReference type="RefSeq" id="WP_010884580.1">
    <property type="nucleotide sequence ID" value="NZ_DUJN01000004.1"/>
</dbReference>
<organism evidence="2 3">
    <name type="scientific">Pyrococcus horikoshii</name>
    <dbReference type="NCBI Taxonomy" id="53953"/>
    <lineage>
        <taxon>Archaea</taxon>
        <taxon>Methanobacteriati</taxon>
        <taxon>Methanobacteriota</taxon>
        <taxon>Thermococci</taxon>
        <taxon>Thermococcales</taxon>
        <taxon>Thermococcaceae</taxon>
        <taxon>Pyrococcus</taxon>
    </lineage>
</organism>
<evidence type="ECO:0000313" key="3">
    <source>
        <dbReference type="Proteomes" id="UP000617544"/>
    </source>
</evidence>
<evidence type="ECO:0000259" key="1">
    <source>
        <dbReference type="Pfam" id="PF00705"/>
    </source>
</evidence>
<name>A0A832T5T5_PYRHR</name>
<accession>A0A832T5T5</accession>
<dbReference type="GO" id="GO:0003677">
    <property type="term" value="F:DNA binding"/>
    <property type="evidence" value="ECO:0007669"/>
    <property type="project" value="InterPro"/>
</dbReference>
<dbReference type="InterPro" id="IPR046938">
    <property type="entry name" value="DNA_clamp_sf"/>
</dbReference>
<dbReference type="SUPFAM" id="SSF55979">
    <property type="entry name" value="DNA clamp"/>
    <property type="match status" value="1"/>
</dbReference>
<dbReference type="Pfam" id="PF00705">
    <property type="entry name" value="PCNA_N"/>
    <property type="match status" value="1"/>
</dbReference>
<dbReference type="GO" id="GO:0006275">
    <property type="term" value="P:regulation of DNA replication"/>
    <property type="evidence" value="ECO:0007669"/>
    <property type="project" value="InterPro"/>
</dbReference>
<dbReference type="EMBL" id="DUJN01000004">
    <property type="protein sequence ID" value="HII60946.1"/>
    <property type="molecule type" value="Genomic_DNA"/>
</dbReference>
<comment type="caution">
    <text evidence="2">The sequence shown here is derived from an EMBL/GenBank/DDBJ whole genome shotgun (WGS) entry which is preliminary data.</text>
</comment>